<keyword evidence="1" id="KW-0472">Membrane</keyword>
<dbReference type="EMBL" id="JAWIZZ010000055">
    <property type="protein sequence ID" value="KAK5774228.1"/>
    <property type="molecule type" value="Genomic_DNA"/>
</dbReference>
<evidence type="ECO:0000313" key="3">
    <source>
        <dbReference type="EMBL" id="KAK5774228.1"/>
    </source>
</evidence>
<dbReference type="PANTHER" id="PTHR28268">
    <property type="entry name" value="MICOS SUBUNIT MIC26"/>
    <property type="match status" value="1"/>
</dbReference>
<accession>A0AAN7WKP9</accession>
<reference evidence="4" key="1">
    <citation type="submission" date="2023-07" db="EMBL/GenBank/DDBJ databases">
        <title>A draft genome of Kazachstania heterogenica Y-27499.</title>
        <authorList>
            <person name="Donic C."/>
            <person name="Kralova J.S."/>
            <person name="Fidel L."/>
            <person name="Ben-Dor S."/>
            <person name="Jung S."/>
        </authorList>
    </citation>
    <scope>NUCLEOTIDE SEQUENCE [LARGE SCALE GENOMIC DNA]</scope>
    <source>
        <strain evidence="4">Y27499</strain>
    </source>
</reference>
<keyword evidence="1" id="KW-0999">Mitochondrion inner membrane</keyword>
<dbReference type="PANTHER" id="PTHR28268:SF1">
    <property type="entry name" value="MICOS SUBUNIT MIC26"/>
    <property type="match status" value="1"/>
</dbReference>
<keyword evidence="4" id="KW-1185">Reference proteome</keyword>
<organism evidence="3 4">
    <name type="scientific">Arxiozyma heterogenica</name>
    <dbReference type="NCBI Taxonomy" id="278026"/>
    <lineage>
        <taxon>Eukaryota</taxon>
        <taxon>Fungi</taxon>
        <taxon>Dikarya</taxon>
        <taxon>Ascomycota</taxon>
        <taxon>Saccharomycotina</taxon>
        <taxon>Saccharomycetes</taxon>
        <taxon>Saccharomycetales</taxon>
        <taxon>Saccharomycetaceae</taxon>
        <taxon>Arxiozyma</taxon>
    </lineage>
</organism>
<comment type="subcellular location">
    <subcellularLocation>
        <location evidence="1">Mitochondrion inner membrane</location>
    </subcellularLocation>
</comment>
<sequence length="188" mass="21739">MSKNFYREPNNSNNNEIKDSNGNPLDPATSKLIQDQPKGLVNFISKQRQSVLSIVNAGENKLKDITEQYQKKEQELNHDVSKLVTDPREKLLPGTIYTVVSIMAGSILTRKRTLLSRILVPTILGLTCFNYNLPNTMSNLKFRIYQWQSKKFPVWTKKQDEMLMELNEGLQDVKEFKSKVSNWWNSSK</sequence>
<comment type="function">
    <text evidence="1">Component of the MICOS complex, a large protein complex of the mitochondrial inner membrane that plays crucial roles in the maintenance of crista junctions, inner membrane architecture, and formation of contact sites to the outer membrane.</text>
</comment>
<dbReference type="GO" id="GO:0042407">
    <property type="term" value="P:cristae formation"/>
    <property type="evidence" value="ECO:0007669"/>
    <property type="project" value="InterPro"/>
</dbReference>
<feature type="compositionally biased region" description="Low complexity" evidence="2">
    <location>
        <begin position="7"/>
        <end position="23"/>
    </location>
</feature>
<dbReference type="Pfam" id="PF09769">
    <property type="entry name" value="ApoO"/>
    <property type="match status" value="1"/>
</dbReference>
<evidence type="ECO:0000256" key="1">
    <source>
        <dbReference type="RuleBase" id="RU363021"/>
    </source>
</evidence>
<proteinExistence type="predicted"/>
<keyword evidence="1" id="KW-0496">Mitochondrion</keyword>
<evidence type="ECO:0000313" key="4">
    <source>
        <dbReference type="Proteomes" id="UP001306508"/>
    </source>
</evidence>
<protein>
    <recommendedName>
        <fullName evidence="1">MICOS complex subunit</fullName>
    </recommendedName>
</protein>
<feature type="region of interest" description="Disordered" evidence="2">
    <location>
        <begin position="1"/>
        <end position="31"/>
    </location>
</feature>
<gene>
    <name evidence="3" type="ORF">RI543_004517</name>
</gene>
<dbReference type="InterPro" id="IPR033181">
    <property type="entry name" value="Mic26_fungi"/>
</dbReference>
<dbReference type="GO" id="GO:0061617">
    <property type="term" value="C:MICOS complex"/>
    <property type="evidence" value="ECO:0007669"/>
    <property type="project" value="UniProtKB-UniRule"/>
</dbReference>
<comment type="subunit">
    <text evidence="1">Component of the mitochondrial contact site and cristae organizing system (MICOS) complex.</text>
</comment>
<evidence type="ECO:0000256" key="2">
    <source>
        <dbReference type="SAM" id="MobiDB-lite"/>
    </source>
</evidence>
<dbReference type="AlphaFoldDB" id="A0AAN7WKP9"/>
<dbReference type="InterPro" id="IPR019166">
    <property type="entry name" value="MIC26/MIC27"/>
</dbReference>
<dbReference type="Proteomes" id="UP001306508">
    <property type="component" value="Unassembled WGS sequence"/>
</dbReference>
<dbReference type="GO" id="GO:0044284">
    <property type="term" value="C:mitochondrial crista junction"/>
    <property type="evidence" value="ECO:0007669"/>
    <property type="project" value="TreeGrafter"/>
</dbReference>
<comment type="caution">
    <text evidence="3">The sequence shown here is derived from an EMBL/GenBank/DDBJ whole genome shotgun (WGS) entry which is preliminary data.</text>
</comment>
<name>A0AAN7WKP9_9SACH</name>